<dbReference type="RefSeq" id="WP_092849133.1">
    <property type="nucleotide sequence ID" value="NZ_FOMI01000002.1"/>
</dbReference>
<sequence length="112" mass="12537">MVNYNNKRFRPVSTSYNSETTSATIFVYKQNGSILTSNFSGGNIIEGHLIGLVNEDGIINMRYHQVNKKSELMTGTCISTPKINPNGKITLYENWQWTSSNLSKGSSILEEI</sequence>
<gene>
    <name evidence="1" type="ORF">SAMN04487987_102150</name>
</gene>
<dbReference type="OrthoDB" id="5684515at2"/>
<dbReference type="EMBL" id="FOMI01000002">
    <property type="protein sequence ID" value="SFC94736.1"/>
    <property type="molecule type" value="Genomic_DNA"/>
</dbReference>
<dbReference type="STRING" id="870482.SAMN04487987_102150"/>
<protein>
    <recommendedName>
        <fullName evidence="3">N-acetylglutamate synthase</fullName>
    </recommendedName>
</protein>
<evidence type="ECO:0008006" key="3">
    <source>
        <dbReference type="Google" id="ProtNLM"/>
    </source>
</evidence>
<organism evidence="1 2">
    <name type="scientific">Algibacter pectinivorans</name>
    <dbReference type="NCBI Taxonomy" id="870482"/>
    <lineage>
        <taxon>Bacteria</taxon>
        <taxon>Pseudomonadati</taxon>
        <taxon>Bacteroidota</taxon>
        <taxon>Flavobacteriia</taxon>
        <taxon>Flavobacteriales</taxon>
        <taxon>Flavobacteriaceae</taxon>
        <taxon>Algibacter</taxon>
    </lineage>
</organism>
<evidence type="ECO:0000313" key="2">
    <source>
        <dbReference type="Proteomes" id="UP000199439"/>
    </source>
</evidence>
<name>A0A1I1NBJ2_9FLAO</name>
<dbReference type="Pfam" id="PF26421">
    <property type="entry name" value="Avidin_like"/>
    <property type="match status" value="1"/>
</dbReference>
<dbReference type="AlphaFoldDB" id="A0A1I1NBJ2"/>
<proteinExistence type="predicted"/>
<keyword evidence="2" id="KW-1185">Reference proteome</keyword>
<accession>A0A1I1NBJ2</accession>
<dbReference type="InterPro" id="IPR058595">
    <property type="entry name" value="Avidin-like"/>
</dbReference>
<evidence type="ECO:0000313" key="1">
    <source>
        <dbReference type="EMBL" id="SFC94736.1"/>
    </source>
</evidence>
<reference evidence="2" key="1">
    <citation type="submission" date="2016-10" db="EMBL/GenBank/DDBJ databases">
        <authorList>
            <person name="Varghese N."/>
            <person name="Submissions S."/>
        </authorList>
    </citation>
    <scope>NUCLEOTIDE SEQUENCE [LARGE SCALE GENOMIC DNA]</scope>
    <source>
        <strain evidence="2">DSM 25730</strain>
    </source>
</reference>
<dbReference type="Proteomes" id="UP000199439">
    <property type="component" value="Unassembled WGS sequence"/>
</dbReference>